<name>A0A3M6UFG4_POCDA</name>
<accession>A0A3M6UFG4</accession>
<evidence type="ECO:0000313" key="2">
    <source>
        <dbReference type="Proteomes" id="UP000275408"/>
    </source>
</evidence>
<keyword evidence="2" id="KW-1185">Reference proteome</keyword>
<sequence>ESGCERKSNALHPGQTVSAVVDTIPTGTMLSKSTVVALYNLLELVVRAHFIKMSSKSPTLYYFPYDGDNFMELCHDNGRVDNKNRIKRTFAEIETVIPQINKNRKRTINIRFVL</sequence>
<feature type="non-terminal residue" evidence="1">
    <location>
        <position position="114"/>
    </location>
</feature>
<gene>
    <name evidence="1" type="ORF">pdam_00019898</name>
</gene>
<dbReference type="Proteomes" id="UP000275408">
    <property type="component" value="Unassembled WGS sequence"/>
</dbReference>
<dbReference type="EMBL" id="RCHS01001639">
    <property type="protein sequence ID" value="RMX52430.1"/>
    <property type="molecule type" value="Genomic_DNA"/>
</dbReference>
<reference evidence="1 2" key="1">
    <citation type="journal article" date="2018" name="Sci. Rep.">
        <title>Comparative analysis of the Pocillopora damicornis genome highlights role of immune system in coral evolution.</title>
        <authorList>
            <person name="Cunning R."/>
            <person name="Bay R.A."/>
            <person name="Gillette P."/>
            <person name="Baker A.C."/>
            <person name="Traylor-Knowles N."/>
        </authorList>
    </citation>
    <scope>NUCLEOTIDE SEQUENCE [LARGE SCALE GENOMIC DNA]</scope>
    <source>
        <strain evidence="1">RSMAS</strain>
        <tissue evidence="1">Whole animal</tissue>
    </source>
</reference>
<feature type="non-terminal residue" evidence="1">
    <location>
        <position position="1"/>
    </location>
</feature>
<evidence type="ECO:0000313" key="1">
    <source>
        <dbReference type="EMBL" id="RMX52430.1"/>
    </source>
</evidence>
<comment type="caution">
    <text evidence="1">The sequence shown here is derived from an EMBL/GenBank/DDBJ whole genome shotgun (WGS) entry which is preliminary data.</text>
</comment>
<protein>
    <submittedName>
        <fullName evidence="1">Uncharacterized protein</fullName>
    </submittedName>
</protein>
<proteinExistence type="predicted"/>
<organism evidence="1 2">
    <name type="scientific">Pocillopora damicornis</name>
    <name type="common">Cauliflower coral</name>
    <name type="synonym">Millepora damicornis</name>
    <dbReference type="NCBI Taxonomy" id="46731"/>
    <lineage>
        <taxon>Eukaryota</taxon>
        <taxon>Metazoa</taxon>
        <taxon>Cnidaria</taxon>
        <taxon>Anthozoa</taxon>
        <taxon>Hexacorallia</taxon>
        <taxon>Scleractinia</taxon>
        <taxon>Astrocoeniina</taxon>
        <taxon>Pocilloporidae</taxon>
        <taxon>Pocillopora</taxon>
    </lineage>
</organism>
<dbReference type="AlphaFoldDB" id="A0A3M6UFG4"/>